<evidence type="ECO:0000313" key="1">
    <source>
        <dbReference type="EMBL" id="MEA0975521.1"/>
    </source>
</evidence>
<organism evidence="1 2">
    <name type="scientific">Lysinibacillus irui</name>
    <dbReference type="NCBI Taxonomy" id="2998077"/>
    <lineage>
        <taxon>Bacteria</taxon>
        <taxon>Bacillati</taxon>
        <taxon>Bacillota</taxon>
        <taxon>Bacilli</taxon>
        <taxon>Bacillales</taxon>
        <taxon>Bacillaceae</taxon>
        <taxon>Lysinibacillus</taxon>
    </lineage>
</organism>
<dbReference type="EMBL" id="JAXUIA010000002">
    <property type="protein sequence ID" value="MEA0975521.1"/>
    <property type="molecule type" value="Genomic_DNA"/>
</dbReference>
<dbReference type="RefSeq" id="WP_322610721.1">
    <property type="nucleotide sequence ID" value="NZ_JAXLNX010000005.1"/>
</dbReference>
<evidence type="ECO:0000313" key="2">
    <source>
        <dbReference type="Proteomes" id="UP001289615"/>
    </source>
</evidence>
<accession>A0ABU5NHR7</accession>
<reference evidence="1 2" key="1">
    <citation type="submission" date="2023-12" db="EMBL/GenBank/DDBJ databases">
        <title>Genome comparison identifies genes involved in endophytic behavior of Lysinibacillus irui and provides insights into its role as a plant-growth promoting bacterium.</title>
        <authorList>
            <person name="Hilario S."/>
            <person name="Matos I."/>
            <person name="Goncalves M.F.M."/>
            <person name="Pardo C.A."/>
            <person name="Santos M.J."/>
        </authorList>
    </citation>
    <scope>NUCLEOTIDE SEQUENCE [LARGE SCALE GENOMIC DNA]</scope>
    <source>
        <strain evidence="1 2">B3</strain>
    </source>
</reference>
<name>A0ABU5NHR7_9BACI</name>
<protein>
    <submittedName>
        <fullName evidence="1">Uncharacterized protein</fullName>
    </submittedName>
</protein>
<dbReference type="Proteomes" id="UP001289615">
    <property type="component" value="Unassembled WGS sequence"/>
</dbReference>
<gene>
    <name evidence="1" type="ORF">U6C28_04355</name>
</gene>
<sequence>MLQGKCIDNGGSINLTKGEVYYLFPHGGHAYCASRFPRPGSHFGTYQENHFELVDVAIDAPARVLNKYLARVVKPPSHFYQIDEEYIITEPRADGYYSVFFKHRPDGPPIGAYKRTECFERIVNHEESAKDTATIFEVGDIVEIIDASIIKRKHYENGVQATVIENFYGCISIQRNEPIDRMVIGSVLLVGEELQAIRKVGSRTVLEAVMVKNKQEMVNQTATIECEISETVKVPVKKQKYEQLSLF</sequence>
<comment type="caution">
    <text evidence="1">The sequence shown here is derived from an EMBL/GenBank/DDBJ whole genome shotgun (WGS) entry which is preliminary data.</text>
</comment>
<keyword evidence="2" id="KW-1185">Reference proteome</keyword>
<proteinExistence type="predicted"/>